<dbReference type="PROSITE" id="PS50991">
    <property type="entry name" value="PYR_CT"/>
    <property type="match status" value="1"/>
</dbReference>
<proteinExistence type="inferred from homology"/>
<evidence type="ECO:0000256" key="5">
    <source>
        <dbReference type="ARBA" id="ARBA00022679"/>
    </source>
</evidence>
<comment type="similarity">
    <text evidence="2 9">Belongs to the alpha-IPM synthase/homocitrate synthase family.</text>
</comment>
<dbReference type="GO" id="GO:0003852">
    <property type="term" value="F:2-isopropylmalate synthase activity"/>
    <property type="evidence" value="ECO:0007669"/>
    <property type="project" value="InterPro"/>
</dbReference>
<dbReference type="PROSITE" id="PS00815">
    <property type="entry name" value="AIPM_HOMOCIT_SYNTH_1"/>
    <property type="match status" value="1"/>
</dbReference>
<name>I3VIG9_9BACT</name>
<dbReference type="NCBIfam" id="TIGR00977">
    <property type="entry name" value="citramal_synth"/>
    <property type="match status" value="1"/>
</dbReference>
<dbReference type="Pfam" id="PF00682">
    <property type="entry name" value="HMGL-like"/>
    <property type="match status" value="1"/>
</dbReference>
<keyword evidence="3" id="KW-0028">Amino-acid biosynthesis</keyword>
<evidence type="ECO:0000256" key="9">
    <source>
        <dbReference type="RuleBase" id="RU003523"/>
    </source>
</evidence>
<dbReference type="InterPro" id="IPR005675">
    <property type="entry name" value="Citramal_synthase"/>
</dbReference>
<evidence type="ECO:0000259" key="10">
    <source>
        <dbReference type="PROSITE" id="PS50991"/>
    </source>
</evidence>
<evidence type="ECO:0000256" key="4">
    <source>
        <dbReference type="ARBA" id="ARBA00022624"/>
    </source>
</evidence>
<evidence type="ECO:0000256" key="3">
    <source>
        <dbReference type="ARBA" id="ARBA00022605"/>
    </source>
</evidence>
<accession>I3VIG9</accession>
<evidence type="ECO:0000256" key="6">
    <source>
        <dbReference type="ARBA" id="ARBA00023304"/>
    </source>
</evidence>
<dbReference type="InterPro" id="IPR013709">
    <property type="entry name" value="2-isopropylmalate_synth_dimer"/>
</dbReference>
<evidence type="ECO:0000256" key="8">
    <source>
        <dbReference type="NCBIfam" id="TIGR00977"/>
    </source>
</evidence>
<feature type="domain" description="Pyruvate carboxyltransferase" evidence="10">
    <location>
        <begin position="7"/>
        <end position="270"/>
    </location>
</feature>
<sequence>MSTQRQISVYDTTLRDGTQREGISLSVEDKLKVARRLDEAGFHYVEGGYPGSNPKDIEFFARVGELNLKRAKLVAFGSTRRPDAPTPDANLRALTDVNTPCVCIVAKSWLLHVENVLGTTSEENLRMIEDSVRYLREAGREVIYDAEHFFDGYKDNPAYALATLRAAADAGASWLVLCDTNGGALPDEISAIVRAAKAAMPDGFRLGIHTHNDGELAIANTLAGVAAGAEQVQGTINGYGERTGNANLCSIVPNLQLKLGYRCVADEELRHLTELSRYVAEVANLAHDSHLPFVGASSFAHKAGLHVNAVMKNPRCYEHIVPEIVGNRQRILVSELSGRSNVMAKAEQYGLDLDNRSGDVRRVLETVKQLENEGFQFEAAEASFELLVRRLRPDYVTPFQLVDFLVIVERRTGAGLLAEATVKIRVGETILHTAAEGNGPVSALDAAMRKALHQFYPELADVHLVDYKVRVLDGNDGTGAVVRVSIETSDGRESWGTVGSSPNIIEASWLALVDSLEYALVRGSEAVDPPPVAVPGTTPR</sequence>
<keyword evidence="6" id="KW-0100">Branched-chain amino acid biosynthesis</keyword>
<reference evidence="11" key="1">
    <citation type="submission" date="2012-04" db="EMBL/GenBank/DDBJ databases">
        <title>Characterization of mineral phosphate solubilization trait from soil metagenome.</title>
        <authorList>
            <person name="Chhabra S."/>
            <person name="Brazil D."/>
            <person name="Morrissey J."/>
            <person name="Burke J."/>
            <person name="O'Gara F."/>
            <person name="Dowling D."/>
        </authorList>
    </citation>
    <scope>NUCLEOTIDE SEQUENCE</scope>
</reference>
<dbReference type="Pfam" id="PF22617">
    <property type="entry name" value="HCS_D2"/>
    <property type="match status" value="1"/>
</dbReference>
<dbReference type="Pfam" id="PF08502">
    <property type="entry name" value="LeuA_dimer"/>
    <property type="match status" value="1"/>
</dbReference>
<evidence type="ECO:0000256" key="1">
    <source>
        <dbReference type="ARBA" id="ARBA00004743"/>
    </source>
</evidence>
<dbReference type="EMBL" id="JQ970524">
    <property type="protein sequence ID" value="AFK79175.1"/>
    <property type="molecule type" value="Genomic_DNA"/>
</dbReference>
<dbReference type="UniPathway" id="UPA00047">
    <property type="reaction ID" value="UER00066"/>
</dbReference>
<dbReference type="InterPro" id="IPR054691">
    <property type="entry name" value="LeuA/HCS_post-cat"/>
</dbReference>
<dbReference type="EC" id="2.3.3.21" evidence="8"/>
<evidence type="ECO:0000256" key="7">
    <source>
        <dbReference type="ARBA" id="ARBA00048263"/>
    </source>
</evidence>
<dbReference type="PANTHER" id="PTHR43538">
    <property type="entry name" value="ALPHA-IPM SYNTHASE/HOMOCITRATE SYNTHASE"/>
    <property type="match status" value="1"/>
</dbReference>
<dbReference type="InterPro" id="IPR036230">
    <property type="entry name" value="LeuA_allosteric_dom_sf"/>
</dbReference>
<dbReference type="AlphaFoldDB" id="I3VIG9"/>
<organism evidence="11">
    <name type="scientific">uncultured bacterium F25-01</name>
    <dbReference type="NCBI Taxonomy" id="1191433"/>
    <lineage>
        <taxon>Bacteria</taxon>
        <taxon>environmental samples</taxon>
    </lineage>
</organism>
<dbReference type="GO" id="GO:0009098">
    <property type="term" value="P:L-leucine biosynthetic process"/>
    <property type="evidence" value="ECO:0007669"/>
    <property type="project" value="InterPro"/>
</dbReference>
<comment type="pathway">
    <text evidence="1">Amino-acid biosynthesis; L-isoleucine biosynthesis; 2-oxobutanoate from pyruvate: step 1/3.</text>
</comment>
<keyword evidence="5 9" id="KW-0808">Transferase</keyword>
<dbReference type="Gene3D" id="3.20.20.70">
    <property type="entry name" value="Aldolase class I"/>
    <property type="match status" value="1"/>
</dbReference>
<keyword evidence="4" id="KW-0412">Isoleucine biosynthesis</keyword>
<comment type="catalytic activity">
    <reaction evidence="7">
        <text>pyruvate + acetyl-CoA + H2O = (3R)-citramalate + CoA + H(+)</text>
        <dbReference type="Rhea" id="RHEA:19045"/>
        <dbReference type="ChEBI" id="CHEBI:15361"/>
        <dbReference type="ChEBI" id="CHEBI:15377"/>
        <dbReference type="ChEBI" id="CHEBI:15378"/>
        <dbReference type="ChEBI" id="CHEBI:30934"/>
        <dbReference type="ChEBI" id="CHEBI:57287"/>
        <dbReference type="ChEBI" id="CHEBI:57288"/>
        <dbReference type="EC" id="2.3.3.21"/>
    </reaction>
</comment>
<dbReference type="SMART" id="SM00917">
    <property type="entry name" value="LeuA_dimer"/>
    <property type="match status" value="1"/>
</dbReference>
<evidence type="ECO:0000256" key="2">
    <source>
        <dbReference type="ARBA" id="ARBA00006154"/>
    </source>
</evidence>
<protein>
    <recommendedName>
        <fullName evidence="8">Citramalate synthase</fullName>
        <ecNumber evidence="8">2.3.3.21</ecNumber>
    </recommendedName>
</protein>
<dbReference type="InterPro" id="IPR013785">
    <property type="entry name" value="Aldolase_TIM"/>
</dbReference>
<dbReference type="InterPro" id="IPR000891">
    <property type="entry name" value="PYR_CT"/>
</dbReference>
<dbReference type="SUPFAM" id="SSF110921">
    <property type="entry name" value="2-isopropylmalate synthase LeuA, allosteric (dimerisation) domain"/>
    <property type="match status" value="1"/>
</dbReference>
<dbReference type="GO" id="GO:0009097">
    <property type="term" value="P:isoleucine biosynthetic process"/>
    <property type="evidence" value="ECO:0007669"/>
    <property type="project" value="UniProtKB-UniRule"/>
</dbReference>
<dbReference type="SUPFAM" id="SSF51569">
    <property type="entry name" value="Aldolase"/>
    <property type="match status" value="1"/>
</dbReference>
<dbReference type="Gene3D" id="1.10.238.260">
    <property type="match status" value="1"/>
</dbReference>
<dbReference type="InterPro" id="IPR002034">
    <property type="entry name" value="AIPM/Hcit_synth_CS"/>
</dbReference>
<dbReference type="GO" id="GO:0043714">
    <property type="term" value="F:(R)-citramalate synthase activity"/>
    <property type="evidence" value="ECO:0007669"/>
    <property type="project" value="UniProtKB-UniRule"/>
</dbReference>
<evidence type="ECO:0000313" key="11">
    <source>
        <dbReference type="EMBL" id="AFK79175.1"/>
    </source>
</evidence>
<dbReference type="Gene3D" id="3.30.160.270">
    <property type="match status" value="1"/>
</dbReference>
<dbReference type="CDD" id="cd07941">
    <property type="entry name" value="DRE_TIM_LeuA3"/>
    <property type="match status" value="1"/>
</dbReference>
<dbReference type="PANTHER" id="PTHR43538:SF1">
    <property type="entry name" value="(R)-CITRAMALATE SYNTHASE"/>
    <property type="match status" value="1"/>
</dbReference>